<reference evidence="3" key="1">
    <citation type="journal article" date="2011" name="Proc. Natl. Acad. Sci. U.S.A.">
        <title>Obligate biotrophy features unraveled by the genomic analysis of rust fungi.</title>
        <authorList>
            <person name="Duplessis S."/>
            <person name="Cuomo C.A."/>
            <person name="Lin Y.-C."/>
            <person name="Aerts A."/>
            <person name="Tisserant E."/>
            <person name="Veneault-Fourrey C."/>
            <person name="Joly D.L."/>
            <person name="Hacquard S."/>
            <person name="Amselem J."/>
            <person name="Cantarel B.L."/>
            <person name="Chiu R."/>
            <person name="Coutinho P.M."/>
            <person name="Feau N."/>
            <person name="Field M."/>
            <person name="Frey P."/>
            <person name="Gelhaye E."/>
            <person name="Goldberg J."/>
            <person name="Grabherr M.G."/>
            <person name="Kodira C.D."/>
            <person name="Kohler A."/>
            <person name="Kuees U."/>
            <person name="Lindquist E.A."/>
            <person name="Lucas S.M."/>
            <person name="Mago R."/>
            <person name="Mauceli E."/>
            <person name="Morin E."/>
            <person name="Murat C."/>
            <person name="Pangilinan J.L."/>
            <person name="Park R."/>
            <person name="Pearson M."/>
            <person name="Quesneville H."/>
            <person name="Rouhier N."/>
            <person name="Sakthikumar S."/>
            <person name="Salamov A.A."/>
            <person name="Schmutz J."/>
            <person name="Selles B."/>
            <person name="Shapiro H."/>
            <person name="Tanguay P."/>
            <person name="Tuskan G.A."/>
            <person name="Henrissat B."/>
            <person name="Van de Peer Y."/>
            <person name="Rouze P."/>
            <person name="Ellis J.G."/>
            <person name="Dodds P.N."/>
            <person name="Schein J.E."/>
            <person name="Zhong S."/>
            <person name="Hamelin R.C."/>
            <person name="Grigoriev I.V."/>
            <person name="Szabo L.J."/>
            <person name="Martin F."/>
        </authorList>
    </citation>
    <scope>NUCLEOTIDE SEQUENCE [LARGE SCALE GENOMIC DNA]</scope>
    <source>
        <strain evidence="3">98AG31 / pathotype 3-4-7</strain>
    </source>
</reference>
<feature type="region of interest" description="Disordered" evidence="1">
    <location>
        <begin position="705"/>
        <end position="819"/>
    </location>
</feature>
<feature type="region of interest" description="Disordered" evidence="1">
    <location>
        <begin position="418"/>
        <end position="492"/>
    </location>
</feature>
<organism evidence="3">
    <name type="scientific">Melampsora larici-populina (strain 98AG31 / pathotype 3-4-7)</name>
    <name type="common">Poplar leaf rust fungus</name>
    <dbReference type="NCBI Taxonomy" id="747676"/>
    <lineage>
        <taxon>Eukaryota</taxon>
        <taxon>Fungi</taxon>
        <taxon>Dikarya</taxon>
        <taxon>Basidiomycota</taxon>
        <taxon>Pucciniomycotina</taxon>
        <taxon>Pucciniomycetes</taxon>
        <taxon>Pucciniales</taxon>
        <taxon>Melampsoraceae</taxon>
        <taxon>Melampsora</taxon>
    </lineage>
</organism>
<feature type="region of interest" description="Disordered" evidence="1">
    <location>
        <begin position="614"/>
        <end position="691"/>
    </location>
</feature>
<feature type="compositionally biased region" description="Polar residues" evidence="1">
    <location>
        <begin position="620"/>
        <end position="637"/>
    </location>
</feature>
<dbReference type="KEGG" id="mlr:MELLADRAFT_114775"/>
<dbReference type="EMBL" id="GL883090">
    <property type="protein sequence ID" value="EGG12554.1"/>
    <property type="molecule type" value="Genomic_DNA"/>
</dbReference>
<dbReference type="VEuPathDB" id="FungiDB:MELLADRAFT_114775"/>
<feature type="compositionally biased region" description="Pro residues" evidence="1">
    <location>
        <begin position="272"/>
        <end position="290"/>
    </location>
</feature>
<feature type="compositionally biased region" description="Polar residues" evidence="1">
    <location>
        <begin position="671"/>
        <end position="690"/>
    </location>
</feature>
<gene>
    <name evidence="2" type="ORF">MELLADRAFT_114775</name>
</gene>
<dbReference type="Proteomes" id="UP000001072">
    <property type="component" value="Unassembled WGS sequence"/>
</dbReference>
<protein>
    <submittedName>
        <fullName evidence="2">Uncharacterized protein</fullName>
    </submittedName>
</protein>
<feature type="compositionally biased region" description="Basic and acidic residues" evidence="1">
    <location>
        <begin position="207"/>
        <end position="218"/>
    </location>
</feature>
<evidence type="ECO:0000256" key="1">
    <source>
        <dbReference type="SAM" id="MobiDB-lite"/>
    </source>
</evidence>
<feature type="compositionally biased region" description="Polar residues" evidence="1">
    <location>
        <begin position="52"/>
        <end position="68"/>
    </location>
</feature>
<feature type="compositionally biased region" description="Polar residues" evidence="1">
    <location>
        <begin position="176"/>
        <end position="191"/>
    </location>
</feature>
<evidence type="ECO:0000313" key="3">
    <source>
        <dbReference type="Proteomes" id="UP000001072"/>
    </source>
</evidence>
<dbReference type="RefSeq" id="XP_007403492.1">
    <property type="nucleotide sequence ID" value="XM_007403430.1"/>
</dbReference>
<feature type="compositionally biased region" description="Pro residues" evidence="1">
    <location>
        <begin position="420"/>
        <end position="430"/>
    </location>
</feature>
<dbReference type="HOGENOM" id="CLU_254859_0_0_1"/>
<dbReference type="GeneID" id="18925467"/>
<feature type="compositionally biased region" description="Low complexity" evidence="1">
    <location>
        <begin position="778"/>
        <end position="790"/>
    </location>
</feature>
<feature type="region of interest" description="Disordered" evidence="1">
    <location>
        <begin position="1219"/>
        <end position="1238"/>
    </location>
</feature>
<dbReference type="AlphaFoldDB" id="F4R323"/>
<feature type="compositionally biased region" description="Basic and acidic residues" evidence="1">
    <location>
        <begin position="1"/>
        <end position="12"/>
    </location>
</feature>
<feature type="region of interest" description="Disordered" evidence="1">
    <location>
        <begin position="1"/>
        <end position="74"/>
    </location>
</feature>
<name>F4R323_MELLP</name>
<keyword evidence="3" id="KW-1185">Reference proteome</keyword>
<accession>F4R323</accession>
<proteinExistence type="predicted"/>
<evidence type="ECO:0000313" key="2">
    <source>
        <dbReference type="EMBL" id="EGG12554.1"/>
    </source>
</evidence>
<sequence>MASSDQRKRPEAMAHVTGKKRKRIAETSSKASSSETDDASVLSDADPEAYGTPSSLPNLANPGPSRSTGFVRGATPILTTPQATLLQGKKQYIERTAYIAQLERKLKWITDTLEEEKCSPSFFDALQESGRLAEVDLMKLANGTFQNNLKSLFHVTGLLPPLKKPIFDPSIEEIHQNASSQDATQATSRTSPQAKKRKANPAPPRPQLDRAAKGKAIDEGSSAGSTSTPRAKRRPPRTPSQTTSAQALGDGDETPSPVNSRASPPTGSRGPTPRPHSPTLPRGPPDPTPPRLDVKAIEEGYHTLINEITDLSALPSTLKPMRVSLDDPFFAFFSSSMAFPTKNSNAPLLAYLNYQFDKNFPRPQFREMFPRGERAYTFVTQFFNMARLHEDWTPVDTMGIMSRIQAIRDNLKRAVIRDPPVAPLPKPPLASPTTSAPEDTAKHTALFHDNSTNHPDNDMDLDGDPVVQDDHTLATGGESLSDASIGPDPPLPADQEELVAAIEKAGKLPSNIPLGHPEDVLARYFSGTFFLPEDVEPDDAWPYLDGELNVKIGKDTFDTLLRVGPHGIDGLIRGWLVRSHRNPAWNVTFDWGTNVKLGGIKEYMAKKVKVIMPNNHAPPATQSVTTQLTPSASNSAGPSDLDVTEDSTDATTASTSLPLDAPPTFPEADPSHSQAQADSPATQPRPLQSTAEREDTNLLDEFLNFMDSPNAQPNSPRRDSSAPSALPVQATTLGSALPPPNPPTADPRLPASLSPDQSMTMDPRLETLTALPAQPQASTGTETMEITTSTHSQSVSGVEKSASHPPRPGQTLGSLPINPDVRIVGPVEKEPTTTIWKVSDASGVMAQSVRLGKIVNEDVPSIFTAVLRLLALRRRSSGKSIVTAETPVDVNFKVEPDLNAVEWLSHKSNKAVLLPSDSLAHCPEIFDLTMAIPGFKTPHQEEKKSSMIRGMLTQFVKPTPHNLDLALKSVLAAVAYANMDSSALITTTNTSDLVFPSKTIKNGLQAAVHFHKLQAKAPEEVMIACVKTLWELQNQIYGMVEAIASIRARIRHNQHVLTLPVGDRERLNAEYDALIKHLGTGSLPAKTLGPLVGFLVGGFRGLLVFSKNEGKFGPVKVSYCAVVINDLQEDGPVEESIWKHTQCFIMDLIESSLFPQGFESALGDPDNVVNEDQWQHANCNKMQLAKCIQMDLGNFFKSHALLQADVPYKLPEFKLPTTTVNKPLPQKKKKKTQAAIQN</sequence>
<dbReference type="InParanoid" id="F4R323"/>
<feature type="region of interest" description="Disordered" evidence="1">
    <location>
        <begin position="175"/>
        <end position="293"/>
    </location>
</feature>